<keyword evidence="3" id="KW-1003">Cell membrane</keyword>
<comment type="subcellular location">
    <subcellularLocation>
        <location evidence="1 9">Cell inner membrane</location>
        <topology evidence="1 9">Multi-pass membrane protein</topology>
    </subcellularLocation>
</comment>
<reference evidence="12" key="1">
    <citation type="submission" date="2016-10" db="EMBL/GenBank/DDBJ databases">
        <authorList>
            <person name="Varghese N."/>
            <person name="Submissions S."/>
        </authorList>
    </citation>
    <scope>NUCLEOTIDE SEQUENCE [LARGE SCALE GENOMIC DNA]</scope>
    <source>
        <strain evidence="12">CGMCC 1.1761</strain>
    </source>
</reference>
<evidence type="ECO:0000313" key="12">
    <source>
        <dbReference type="Proteomes" id="UP000198889"/>
    </source>
</evidence>
<evidence type="ECO:0000256" key="6">
    <source>
        <dbReference type="ARBA" id="ARBA00022989"/>
    </source>
</evidence>
<dbReference type="RefSeq" id="WP_091440268.1">
    <property type="nucleotide sequence ID" value="NZ_FMTP01000003.1"/>
</dbReference>
<dbReference type="AlphaFoldDB" id="A0A1G4SY70"/>
<comment type="subunit">
    <text evidence="9">The complex comprises the extracytoplasmic solute receptor protein and the two transmembrane proteins.</text>
</comment>
<comment type="function">
    <text evidence="9">Part of the tripartite ATP-independent periplasmic (TRAP) transport system.</text>
</comment>
<keyword evidence="5 9" id="KW-0812">Transmembrane</keyword>
<dbReference type="GO" id="GO:0022857">
    <property type="term" value="F:transmembrane transporter activity"/>
    <property type="evidence" value="ECO:0007669"/>
    <property type="project" value="UniProtKB-UniRule"/>
</dbReference>
<proteinExistence type="inferred from homology"/>
<evidence type="ECO:0000256" key="8">
    <source>
        <dbReference type="ARBA" id="ARBA00038436"/>
    </source>
</evidence>
<dbReference type="Pfam" id="PF04290">
    <property type="entry name" value="DctQ"/>
    <property type="match status" value="1"/>
</dbReference>
<evidence type="ECO:0000256" key="9">
    <source>
        <dbReference type="RuleBase" id="RU369079"/>
    </source>
</evidence>
<feature type="domain" description="Tripartite ATP-independent periplasmic transporters DctQ component" evidence="10">
    <location>
        <begin position="29"/>
        <end position="161"/>
    </location>
</feature>
<evidence type="ECO:0000256" key="3">
    <source>
        <dbReference type="ARBA" id="ARBA00022475"/>
    </source>
</evidence>
<evidence type="ECO:0000256" key="1">
    <source>
        <dbReference type="ARBA" id="ARBA00004429"/>
    </source>
</evidence>
<accession>A0A1G4SY70</accession>
<dbReference type="PANTHER" id="PTHR35011:SF4">
    <property type="entry name" value="SLL1102 PROTEIN"/>
    <property type="match status" value="1"/>
</dbReference>
<dbReference type="InterPro" id="IPR007387">
    <property type="entry name" value="TRAP_DctQ"/>
</dbReference>
<name>A0A1G4SY70_9HYPH</name>
<evidence type="ECO:0000256" key="5">
    <source>
        <dbReference type="ARBA" id="ARBA00022692"/>
    </source>
</evidence>
<evidence type="ECO:0000259" key="10">
    <source>
        <dbReference type="Pfam" id="PF04290"/>
    </source>
</evidence>
<evidence type="ECO:0000256" key="7">
    <source>
        <dbReference type="ARBA" id="ARBA00023136"/>
    </source>
</evidence>
<dbReference type="Proteomes" id="UP000198889">
    <property type="component" value="Unassembled WGS sequence"/>
</dbReference>
<dbReference type="STRING" id="177413.SAMN05660859_2637"/>
<keyword evidence="12" id="KW-1185">Reference proteome</keyword>
<keyword evidence="7 9" id="KW-0472">Membrane</keyword>
<organism evidence="11 12">
    <name type="scientific">Ancylobacter rudongensis</name>
    <dbReference type="NCBI Taxonomy" id="177413"/>
    <lineage>
        <taxon>Bacteria</taxon>
        <taxon>Pseudomonadati</taxon>
        <taxon>Pseudomonadota</taxon>
        <taxon>Alphaproteobacteria</taxon>
        <taxon>Hyphomicrobiales</taxon>
        <taxon>Xanthobacteraceae</taxon>
        <taxon>Ancylobacter</taxon>
    </lineage>
</organism>
<comment type="similarity">
    <text evidence="8 9">Belongs to the TRAP transporter small permease family.</text>
</comment>
<gene>
    <name evidence="11" type="ORF">SAMN05660859_2637</name>
</gene>
<sequence>MTFLLVTSNVLKASARRVGEVAAWCVVALILTVMLDVITRRFIVLGSTKLQDLEWHLHATLFLLCLGYAYVEGEHVRIDVLHSRFGAKAAAAIELIGAALFLVPFCIVVLYYGWGFVAHSFRLDEGSPSLTGLPHRWIIKSALVIGFTTLLLSALGAITGALATLLGARPPGRHHDAHQEVGL</sequence>
<dbReference type="InterPro" id="IPR055348">
    <property type="entry name" value="DctQ"/>
</dbReference>
<feature type="transmembrane region" description="Helical" evidence="9">
    <location>
        <begin position="55"/>
        <end position="71"/>
    </location>
</feature>
<evidence type="ECO:0000256" key="4">
    <source>
        <dbReference type="ARBA" id="ARBA00022519"/>
    </source>
</evidence>
<evidence type="ECO:0000313" key="11">
    <source>
        <dbReference type="EMBL" id="SCW74132.1"/>
    </source>
</evidence>
<dbReference type="EMBL" id="FMTP01000003">
    <property type="protein sequence ID" value="SCW74132.1"/>
    <property type="molecule type" value="Genomic_DNA"/>
</dbReference>
<feature type="transmembrane region" description="Helical" evidence="9">
    <location>
        <begin position="92"/>
        <end position="117"/>
    </location>
</feature>
<feature type="transmembrane region" description="Helical" evidence="9">
    <location>
        <begin position="137"/>
        <end position="166"/>
    </location>
</feature>
<keyword evidence="4 9" id="KW-0997">Cell inner membrane</keyword>
<protein>
    <recommendedName>
        <fullName evidence="9">TRAP transporter small permease protein</fullName>
    </recommendedName>
</protein>
<dbReference type="GO" id="GO:0005886">
    <property type="term" value="C:plasma membrane"/>
    <property type="evidence" value="ECO:0007669"/>
    <property type="project" value="UniProtKB-SubCell"/>
</dbReference>
<keyword evidence="2 9" id="KW-0813">Transport</keyword>
<keyword evidence="6 9" id="KW-1133">Transmembrane helix</keyword>
<evidence type="ECO:0000256" key="2">
    <source>
        <dbReference type="ARBA" id="ARBA00022448"/>
    </source>
</evidence>
<feature type="transmembrane region" description="Helical" evidence="9">
    <location>
        <begin position="21"/>
        <end position="43"/>
    </location>
</feature>
<dbReference type="PANTHER" id="PTHR35011">
    <property type="entry name" value="2,3-DIKETO-L-GULONATE TRAP TRANSPORTER SMALL PERMEASE PROTEIN YIAM"/>
    <property type="match status" value="1"/>
</dbReference>